<dbReference type="PIRSF" id="PIRSF015957">
    <property type="entry name" value="UCP015957"/>
    <property type="match status" value="1"/>
</dbReference>
<dbReference type="InterPro" id="IPR007565">
    <property type="entry name" value="4HFCP_synth"/>
</dbReference>
<dbReference type="EMBL" id="FOQD01000008">
    <property type="protein sequence ID" value="SFI40239.1"/>
    <property type="molecule type" value="Genomic_DNA"/>
</dbReference>
<proteinExistence type="predicted"/>
<feature type="active site" description="Schiff-base intermediate with substrate" evidence="7">
    <location>
        <position position="31"/>
    </location>
</feature>
<dbReference type="InterPro" id="IPR036206">
    <property type="entry name" value="ThiamineP_synth_sf"/>
</dbReference>
<evidence type="ECO:0000256" key="6">
    <source>
        <dbReference type="ARBA" id="ARBA00047628"/>
    </source>
</evidence>
<protein>
    <recommendedName>
        <fullName evidence="2">(5-formylfuran-3-yl)methyl phosphate synthase</fullName>
        <ecNumber evidence="2">4.2.3.153</ecNumber>
    </recommendedName>
    <alternativeName>
        <fullName evidence="5">4-(hydroxymethyl)-2-furancarboxaldehyde-phosphate synthase</fullName>
    </alternativeName>
</protein>
<organism evidence="8 9">
    <name type="scientific">Planctomicrobium piriforme</name>
    <dbReference type="NCBI Taxonomy" id="1576369"/>
    <lineage>
        <taxon>Bacteria</taxon>
        <taxon>Pseudomonadati</taxon>
        <taxon>Planctomycetota</taxon>
        <taxon>Planctomycetia</taxon>
        <taxon>Planctomycetales</taxon>
        <taxon>Planctomycetaceae</taxon>
        <taxon>Planctomicrobium</taxon>
    </lineage>
</organism>
<dbReference type="AlphaFoldDB" id="A0A1I3HXA8"/>
<evidence type="ECO:0000256" key="5">
    <source>
        <dbReference type="ARBA" id="ARBA00032523"/>
    </source>
</evidence>
<evidence type="ECO:0000256" key="2">
    <source>
        <dbReference type="ARBA" id="ARBA00012553"/>
    </source>
</evidence>
<dbReference type="SUPFAM" id="SSF51391">
    <property type="entry name" value="Thiamin phosphate synthase"/>
    <property type="match status" value="1"/>
</dbReference>
<keyword evidence="3" id="KW-0456">Lyase</keyword>
<sequence>MPHPPRLLVSVRNAEEAGIAAAAGADLIDFKEPLQGSLGMVEPATLRESVACLRQQFPECVISAACGEVLDWDGIAAGVLPAVQYLKLGLAGLASHSDWKVRWTKVRRTLSAGVEGSESPSWIAVAYVDNELAQSPPVEEVIAAAFETGCVGMLFDTCSKGEGRLLDYLSEERLISLTAEIQQLGLLVAAAGRLSIDDVSRVCQTGVDIIAIRSAACLDGDRGGSISSEAIERFRTAMECLVER</sequence>
<dbReference type="RefSeq" id="WP_092050575.1">
    <property type="nucleotide sequence ID" value="NZ_FOQD01000008.1"/>
</dbReference>
<keyword evidence="4" id="KW-0704">Schiff base</keyword>
<dbReference type="Pfam" id="PF04476">
    <property type="entry name" value="4HFCP_synth"/>
    <property type="match status" value="1"/>
</dbReference>
<dbReference type="Proteomes" id="UP000199518">
    <property type="component" value="Unassembled WGS sequence"/>
</dbReference>
<evidence type="ECO:0000256" key="1">
    <source>
        <dbReference type="ARBA" id="ARBA00003810"/>
    </source>
</evidence>
<evidence type="ECO:0000313" key="8">
    <source>
        <dbReference type="EMBL" id="SFI40239.1"/>
    </source>
</evidence>
<keyword evidence="9" id="KW-1185">Reference proteome</keyword>
<evidence type="ECO:0000256" key="7">
    <source>
        <dbReference type="PIRSR" id="PIRSR015957-1"/>
    </source>
</evidence>
<dbReference type="GO" id="GO:0016829">
    <property type="term" value="F:lyase activity"/>
    <property type="evidence" value="ECO:0007669"/>
    <property type="project" value="UniProtKB-KW"/>
</dbReference>
<accession>A0A1I3HXA8</accession>
<evidence type="ECO:0000256" key="4">
    <source>
        <dbReference type="ARBA" id="ARBA00023270"/>
    </source>
</evidence>
<comment type="function">
    <text evidence="1">Catalyzes the formation of 4-(hydroxymethyl)-2-furancarboxaldehyde phosphate (4-HFC-P) from two molecules of glyceraldehyde-3-P (GA-3-P).</text>
</comment>
<reference evidence="9" key="1">
    <citation type="submission" date="2016-10" db="EMBL/GenBank/DDBJ databases">
        <authorList>
            <person name="Varghese N."/>
            <person name="Submissions S."/>
        </authorList>
    </citation>
    <scope>NUCLEOTIDE SEQUENCE [LARGE SCALE GENOMIC DNA]</scope>
    <source>
        <strain evidence="9">DSM 26348</strain>
    </source>
</reference>
<evidence type="ECO:0000256" key="3">
    <source>
        <dbReference type="ARBA" id="ARBA00023239"/>
    </source>
</evidence>
<dbReference type="EC" id="4.2.3.153" evidence="2"/>
<comment type="catalytic activity">
    <reaction evidence="6">
        <text>2 D-glyceraldehyde 3-phosphate = 4-(hydroxymethyl)-2-furancarboxaldehyde phosphate + phosphate + 2 H2O</text>
        <dbReference type="Rhea" id="RHEA:43536"/>
        <dbReference type="ChEBI" id="CHEBI:15377"/>
        <dbReference type="ChEBI" id="CHEBI:43474"/>
        <dbReference type="ChEBI" id="CHEBI:59776"/>
        <dbReference type="ChEBI" id="CHEBI:83407"/>
        <dbReference type="EC" id="4.2.3.153"/>
    </reaction>
</comment>
<gene>
    <name evidence="8" type="ORF">SAMN05421753_108225</name>
</gene>
<feature type="active site" description="Proton acceptor" evidence="7">
    <location>
        <position position="87"/>
    </location>
</feature>
<name>A0A1I3HXA8_9PLAN</name>
<dbReference type="OrthoDB" id="289419at2"/>
<dbReference type="STRING" id="1576369.SAMN05421753_108225"/>
<evidence type="ECO:0000313" key="9">
    <source>
        <dbReference type="Proteomes" id="UP000199518"/>
    </source>
</evidence>